<dbReference type="Gene3D" id="1.20.120.1220">
    <property type="match status" value="1"/>
</dbReference>
<evidence type="ECO:0000256" key="2">
    <source>
        <dbReference type="ARBA" id="ARBA00005801"/>
    </source>
</evidence>
<dbReference type="Proteomes" id="UP000231152">
    <property type="component" value="Unassembled WGS sequence"/>
</dbReference>
<feature type="transmembrane region" description="Helical" evidence="7">
    <location>
        <begin position="101"/>
        <end position="122"/>
    </location>
</feature>
<dbReference type="GO" id="GO:0005886">
    <property type="term" value="C:plasma membrane"/>
    <property type="evidence" value="ECO:0007669"/>
    <property type="project" value="UniProtKB-SubCell"/>
</dbReference>
<evidence type="ECO:0000256" key="6">
    <source>
        <dbReference type="ARBA" id="ARBA00023136"/>
    </source>
</evidence>
<dbReference type="GO" id="GO:0004190">
    <property type="term" value="F:aspartic-type endopeptidase activity"/>
    <property type="evidence" value="ECO:0007669"/>
    <property type="project" value="InterPro"/>
</dbReference>
<feature type="transmembrane region" description="Helical" evidence="7">
    <location>
        <begin position="75"/>
        <end position="95"/>
    </location>
</feature>
<dbReference type="InterPro" id="IPR050882">
    <property type="entry name" value="Prepilin_peptidase/N-MTase"/>
</dbReference>
<dbReference type="PANTHER" id="PTHR30487">
    <property type="entry name" value="TYPE 4 PREPILIN-LIKE PROTEINS LEADER PEPTIDE-PROCESSING ENZYME"/>
    <property type="match status" value="1"/>
</dbReference>
<gene>
    <name evidence="10" type="ORF">COV04_00050</name>
</gene>
<accession>A0A2M8LFM6</accession>
<keyword evidence="3" id="KW-1003">Cell membrane</keyword>
<reference evidence="10 11" key="1">
    <citation type="submission" date="2017-09" db="EMBL/GenBank/DDBJ databases">
        <title>Depth-based differentiation of microbial function through sediment-hosted aquifers and enrichment of novel symbionts in the deep terrestrial subsurface.</title>
        <authorList>
            <person name="Probst A.J."/>
            <person name="Ladd B."/>
            <person name="Jarett J.K."/>
            <person name="Geller-Mcgrath D.E."/>
            <person name="Sieber C.M."/>
            <person name="Emerson J.B."/>
            <person name="Anantharaman K."/>
            <person name="Thomas B.C."/>
            <person name="Malmstrom R."/>
            <person name="Stieglmeier M."/>
            <person name="Klingl A."/>
            <person name="Woyke T."/>
            <person name="Ryan C.M."/>
            <person name="Banfield J.F."/>
        </authorList>
    </citation>
    <scope>NUCLEOTIDE SEQUENCE [LARGE SCALE GENOMIC DNA]</scope>
    <source>
        <strain evidence="10">CG10_big_fil_rev_8_21_14_0_10_48_11</strain>
    </source>
</reference>
<dbReference type="Pfam" id="PF06750">
    <property type="entry name" value="A24_N_bact"/>
    <property type="match status" value="1"/>
</dbReference>
<evidence type="ECO:0000256" key="4">
    <source>
        <dbReference type="ARBA" id="ARBA00022692"/>
    </source>
</evidence>
<feature type="domain" description="Prepilin type IV endopeptidase peptidase" evidence="8">
    <location>
        <begin position="110"/>
        <end position="214"/>
    </location>
</feature>
<evidence type="ECO:0000256" key="1">
    <source>
        <dbReference type="ARBA" id="ARBA00004651"/>
    </source>
</evidence>
<dbReference type="EMBL" id="PFET01000001">
    <property type="protein sequence ID" value="PJE76263.1"/>
    <property type="molecule type" value="Genomic_DNA"/>
</dbReference>
<dbReference type="AlphaFoldDB" id="A0A2M8LFM6"/>
<dbReference type="InterPro" id="IPR010627">
    <property type="entry name" value="Prepilin_pept_A24_N"/>
</dbReference>
<feature type="transmembrane region" description="Helical" evidence="7">
    <location>
        <begin position="6"/>
        <end position="28"/>
    </location>
</feature>
<feature type="domain" description="Prepilin peptidase A24 N-terminal" evidence="9">
    <location>
        <begin position="10"/>
        <end position="89"/>
    </location>
</feature>
<keyword evidence="4 7" id="KW-0812">Transmembrane</keyword>
<evidence type="ECO:0000313" key="10">
    <source>
        <dbReference type="EMBL" id="PJE76263.1"/>
    </source>
</evidence>
<dbReference type="PANTHER" id="PTHR30487:SF0">
    <property type="entry name" value="PREPILIN LEADER PEPTIDASE_N-METHYLTRANSFERASE-RELATED"/>
    <property type="match status" value="1"/>
</dbReference>
<evidence type="ECO:0008006" key="12">
    <source>
        <dbReference type="Google" id="ProtNLM"/>
    </source>
</evidence>
<protein>
    <recommendedName>
        <fullName evidence="12">Prepilin peptidase</fullName>
    </recommendedName>
</protein>
<evidence type="ECO:0000256" key="5">
    <source>
        <dbReference type="ARBA" id="ARBA00022989"/>
    </source>
</evidence>
<comment type="similarity">
    <text evidence="2">Belongs to the peptidase A24 family.</text>
</comment>
<evidence type="ECO:0000259" key="8">
    <source>
        <dbReference type="Pfam" id="PF01478"/>
    </source>
</evidence>
<evidence type="ECO:0000313" key="11">
    <source>
        <dbReference type="Proteomes" id="UP000231152"/>
    </source>
</evidence>
<evidence type="ECO:0000256" key="3">
    <source>
        <dbReference type="ARBA" id="ARBA00022475"/>
    </source>
</evidence>
<evidence type="ECO:0000256" key="7">
    <source>
        <dbReference type="SAM" id="Phobius"/>
    </source>
</evidence>
<sequence>MTGGLIALFILGLLVGSFLNVLTLRIIAGESIVLGRSHCPHCKTPLRLFDMIPVMSYVMLRGNCRNCDASISPQYPLLELASAFAFVGIGASYFANGFSTAFLPLLVRNLVLTAGLLALFVFDVRWYVVPDSVSLPLIAFAFLTNLWLGIPLGSLLLGAAVGGGFYAILHLASRGRWVGSGDIRLGALLGVILSWPVTLVGLYLAYLIGGAFGILLLVRGKAKRGAILPMGVFLTAATFLCMLYPEQAAALASLFTNVF</sequence>
<name>A0A2M8LFM6_9BACT</name>
<feature type="transmembrane region" description="Helical" evidence="7">
    <location>
        <begin position="187"/>
        <end position="218"/>
    </location>
</feature>
<dbReference type="GO" id="GO:0006465">
    <property type="term" value="P:signal peptide processing"/>
    <property type="evidence" value="ECO:0007669"/>
    <property type="project" value="TreeGrafter"/>
</dbReference>
<comment type="caution">
    <text evidence="10">The sequence shown here is derived from an EMBL/GenBank/DDBJ whole genome shotgun (WGS) entry which is preliminary data.</text>
</comment>
<keyword evidence="6 7" id="KW-0472">Membrane</keyword>
<feature type="transmembrane region" description="Helical" evidence="7">
    <location>
        <begin position="134"/>
        <end position="167"/>
    </location>
</feature>
<keyword evidence="5 7" id="KW-1133">Transmembrane helix</keyword>
<dbReference type="InterPro" id="IPR000045">
    <property type="entry name" value="Prepilin_IV_endopep_pep"/>
</dbReference>
<feature type="transmembrane region" description="Helical" evidence="7">
    <location>
        <begin position="225"/>
        <end position="245"/>
    </location>
</feature>
<evidence type="ECO:0000259" key="9">
    <source>
        <dbReference type="Pfam" id="PF06750"/>
    </source>
</evidence>
<proteinExistence type="inferred from homology"/>
<comment type="subcellular location">
    <subcellularLocation>
        <location evidence="1">Cell membrane</location>
        <topology evidence="1">Multi-pass membrane protein</topology>
    </subcellularLocation>
</comment>
<dbReference type="Pfam" id="PF01478">
    <property type="entry name" value="Peptidase_A24"/>
    <property type="match status" value="1"/>
</dbReference>
<organism evidence="10 11">
    <name type="scientific">Candidatus Uhrbacteria bacterium CG10_big_fil_rev_8_21_14_0_10_48_11</name>
    <dbReference type="NCBI Taxonomy" id="1975037"/>
    <lineage>
        <taxon>Bacteria</taxon>
        <taxon>Candidatus Uhriibacteriota</taxon>
    </lineage>
</organism>